<accession>A0ACA9N307</accession>
<proteinExistence type="predicted"/>
<dbReference type="Proteomes" id="UP000789366">
    <property type="component" value="Unassembled WGS sequence"/>
</dbReference>
<sequence length="252" mass="29118">DIAGLIDEYFEKKEKLEDKKKQVDADQKEIEQQIDELKTETADQIKEKAKGEEIREFIELAQTAFEGLLQKTVGAHLEFIRAKKQNLSNLKEYRKQFNKLYSELTDKLSEEQAQEVESILNGYEELAKEKNRLLQIMASDTSEKKPTTKFLQTAIIVKPISTALASRSKQSEKQNLSEQLLDKKKEREESLTKLKNELKEKLGDELGFLLEMLLEIQVDIIEKGNDPFIEKRFTPSSQNPSEISFVLTNPQH</sequence>
<evidence type="ECO:0000313" key="1">
    <source>
        <dbReference type="EMBL" id="CAG8614740.1"/>
    </source>
</evidence>
<gene>
    <name evidence="1" type="ORF">SPELUC_LOCUS7634</name>
</gene>
<organism evidence="1 2">
    <name type="scientific">Cetraspora pellucida</name>
    <dbReference type="NCBI Taxonomy" id="1433469"/>
    <lineage>
        <taxon>Eukaryota</taxon>
        <taxon>Fungi</taxon>
        <taxon>Fungi incertae sedis</taxon>
        <taxon>Mucoromycota</taxon>
        <taxon>Glomeromycotina</taxon>
        <taxon>Glomeromycetes</taxon>
        <taxon>Diversisporales</taxon>
        <taxon>Gigasporaceae</taxon>
        <taxon>Cetraspora</taxon>
    </lineage>
</organism>
<name>A0ACA9N307_9GLOM</name>
<keyword evidence="2" id="KW-1185">Reference proteome</keyword>
<protein>
    <submittedName>
        <fullName evidence="1">10499_t:CDS:1</fullName>
    </submittedName>
</protein>
<feature type="non-terminal residue" evidence="1">
    <location>
        <position position="1"/>
    </location>
</feature>
<reference evidence="1" key="1">
    <citation type="submission" date="2021-06" db="EMBL/GenBank/DDBJ databases">
        <authorList>
            <person name="Kallberg Y."/>
            <person name="Tangrot J."/>
            <person name="Rosling A."/>
        </authorList>
    </citation>
    <scope>NUCLEOTIDE SEQUENCE</scope>
    <source>
        <strain evidence="1">28 12/20/2015</strain>
    </source>
</reference>
<dbReference type="EMBL" id="CAJVPW010010383">
    <property type="protein sequence ID" value="CAG8614740.1"/>
    <property type="molecule type" value="Genomic_DNA"/>
</dbReference>
<comment type="caution">
    <text evidence="1">The sequence shown here is derived from an EMBL/GenBank/DDBJ whole genome shotgun (WGS) entry which is preliminary data.</text>
</comment>
<evidence type="ECO:0000313" key="2">
    <source>
        <dbReference type="Proteomes" id="UP000789366"/>
    </source>
</evidence>